<feature type="region of interest" description="Disordered" evidence="1">
    <location>
        <begin position="204"/>
        <end position="236"/>
    </location>
</feature>
<dbReference type="Proteomes" id="UP000241462">
    <property type="component" value="Unassembled WGS sequence"/>
</dbReference>
<dbReference type="STRING" id="2025994.A0A2T3ADW2"/>
<evidence type="ECO:0000256" key="1">
    <source>
        <dbReference type="SAM" id="MobiDB-lite"/>
    </source>
</evidence>
<reference evidence="2 3" key="1">
    <citation type="journal article" date="2018" name="Mycol. Prog.">
        <title>Coniella lustricola, a new species from submerged detritus.</title>
        <authorList>
            <person name="Raudabaugh D.B."/>
            <person name="Iturriaga T."/>
            <person name="Carver A."/>
            <person name="Mondo S."/>
            <person name="Pangilinan J."/>
            <person name="Lipzen A."/>
            <person name="He G."/>
            <person name="Amirebrahimi M."/>
            <person name="Grigoriev I.V."/>
            <person name="Miller A.N."/>
        </authorList>
    </citation>
    <scope>NUCLEOTIDE SEQUENCE [LARGE SCALE GENOMIC DNA]</scope>
    <source>
        <strain evidence="2 3">B22-T-1</strain>
    </source>
</reference>
<evidence type="ECO:0000313" key="2">
    <source>
        <dbReference type="EMBL" id="PSR93824.1"/>
    </source>
</evidence>
<gene>
    <name evidence="2" type="ORF">BD289DRAFT_480898</name>
</gene>
<dbReference type="EMBL" id="KZ678404">
    <property type="protein sequence ID" value="PSR93824.1"/>
    <property type="molecule type" value="Genomic_DNA"/>
</dbReference>
<evidence type="ECO:0000313" key="3">
    <source>
        <dbReference type="Proteomes" id="UP000241462"/>
    </source>
</evidence>
<feature type="compositionally biased region" description="Acidic residues" evidence="1">
    <location>
        <begin position="100"/>
        <end position="111"/>
    </location>
</feature>
<proteinExistence type="predicted"/>
<dbReference type="OrthoDB" id="5350396at2759"/>
<dbReference type="InParanoid" id="A0A2T3ADW2"/>
<name>A0A2T3ADW2_9PEZI</name>
<feature type="compositionally biased region" description="Low complexity" evidence="1">
    <location>
        <begin position="125"/>
        <end position="140"/>
    </location>
</feature>
<sequence>MPPRNGDIRNFFGGPQASLRPSAQQQPPPTPVRGKSTAAAARNTPPRQQTLVFDSISVRHTTPPPNPHVSAADTSSIASSPPSAAQPRQAFARDAVIAASDDEDFDSDGSDLIDITCIGGPSRPAPGTASTTGAASPGPSNIFDTPRAKRTLTNSAYFFSSPLTIQSKKKKYDLAALLEYNKKDEETAASAKRFEALWEGEKKRLSERKNGSAPNEGMADSQSEEQAEKSNEEDGEITAQQLKKQMIESAAAPAGDDDEEGKSKLRVVRALERADVRAAGSTTYYFFEQTEPKSDCVTVQNTFPKAQAQGVWEILGDTQDRSRHFQSGFPVDVQEMFGNLPDEIFLWILNEVCHEGRGALAIEYVKLLTICNEQVHRLLTPDLIQQLFRTLGATKDVENLTSPATLRDEVGDPYRSRSWTCLENLLGLLGNISTSLTVAAQTTTMQILLRLGMDHLAIENFGLTHEWRRAADCIARSVPRDAWSSFCRDVCSSIYYCTKKAALRWRAITILGPVMQAASQPTLQTVTLDLKRRLASVFFFDQLSLAEQRPEDTVSIAAVIESLHRKEFAINGGTDYDELHALMRLLNTTLGDASKQQHVTTPEESQRFDALVDELAEDMRNMLTRVAPQNKGIHVSRIEAKSAMEMIRERLLFQVRTKKKPKIKGIRLDDPEESEVMLKQRDFMKDFFLNKDRNRFKNDETAMPSIETMMT</sequence>
<feature type="region of interest" description="Disordered" evidence="1">
    <location>
        <begin position="1"/>
        <end position="147"/>
    </location>
</feature>
<feature type="compositionally biased region" description="Low complexity" evidence="1">
    <location>
        <begin position="70"/>
        <end position="92"/>
    </location>
</feature>
<protein>
    <submittedName>
        <fullName evidence="2">Uncharacterized protein</fullName>
    </submittedName>
</protein>
<accession>A0A2T3ADW2</accession>
<organism evidence="2 3">
    <name type="scientific">Coniella lustricola</name>
    <dbReference type="NCBI Taxonomy" id="2025994"/>
    <lineage>
        <taxon>Eukaryota</taxon>
        <taxon>Fungi</taxon>
        <taxon>Dikarya</taxon>
        <taxon>Ascomycota</taxon>
        <taxon>Pezizomycotina</taxon>
        <taxon>Sordariomycetes</taxon>
        <taxon>Sordariomycetidae</taxon>
        <taxon>Diaporthales</taxon>
        <taxon>Schizoparmaceae</taxon>
        <taxon>Coniella</taxon>
    </lineage>
</organism>
<keyword evidence="3" id="KW-1185">Reference proteome</keyword>
<dbReference type="AlphaFoldDB" id="A0A2T3ADW2"/>